<gene>
    <name evidence="1" type="ORF">DW783_16750</name>
</gene>
<evidence type="ECO:0000313" key="2">
    <source>
        <dbReference type="Proteomes" id="UP000283429"/>
    </source>
</evidence>
<evidence type="ECO:0000313" key="1">
    <source>
        <dbReference type="EMBL" id="RHD75924.1"/>
    </source>
</evidence>
<organism evidence="1 2">
    <name type="scientific">Phocaeicola vulgatus</name>
    <name type="common">Bacteroides vulgatus</name>
    <dbReference type="NCBI Taxonomy" id="821"/>
    <lineage>
        <taxon>Bacteria</taxon>
        <taxon>Pseudomonadati</taxon>
        <taxon>Bacteroidota</taxon>
        <taxon>Bacteroidia</taxon>
        <taxon>Bacteroidales</taxon>
        <taxon>Bacteroidaceae</taxon>
        <taxon>Phocaeicola</taxon>
    </lineage>
</organism>
<accession>A0A414GZZ4</accession>
<sequence>MDNIQKIKLLNELMSKATPQNVDFTPHNGNYCVALLATQPIHTWGWQKRNFKIKGRLEEGKTISADLIVENEMLFGVADLPYVAHEGDRTPIFKIIRASIFCAYGALQLTELHRGMRKIACTDYPFKKADKEEQITAEVKFMKKLASRMTVPEHCISGRPVVTHLTSTRLRDVILYNKEYEPALYEKMKGSIEALSPFIPAKDNADNALPDVFISRQDWENPRDTFDHQVVILNAKSKKKQQFWWDYLKLNIFLSDLEYKFGYYVLMNRWQVPVIQKWIAEYHEKGYFESQRAKDYLLFYLKASEKAPVRVLNSMGVQVKVKMTPRKINL</sequence>
<dbReference type="EMBL" id="QSJM01000058">
    <property type="protein sequence ID" value="RHD75924.1"/>
    <property type="molecule type" value="Genomic_DNA"/>
</dbReference>
<protein>
    <submittedName>
        <fullName evidence="1">Pseudohemocyanin</fullName>
    </submittedName>
</protein>
<dbReference type="RefSeq" id="WP_118171163.1">
    <property type="nucleotide sequence ID" value="NZ_QSJM01000058.1"/>
</dbReference>
<proteinExistence type="predicted"/>
<reference evidence="1 2" key="1">
    <citation type="submission" date="2018-08" db="EMBL/GenBank/DDBJ databases">
        <title>A genome reference for cultivated species of the human gut microbiota.</title>
        <authorList>
            <person name="Zou Y."/>
            <person name="Xue W."/>
            <person name="Luo G."/>
        </authorList>
    </citation>
    <scope>NUCLEOTIDE SEQUENCE [LARGE SCALE GENOMIC DNA]</scope>
    <source>
        <strain evidence="1 2">AM30-40</strain>
    </source>
</reference>
<dbReference type="Proteomes" id="UP000283429">
    <property type="component" value="Unassembled WGS sequence"/>
</dbReference>
<name>A0A414GZZ4_PHOVU</name>
<comment type="caution">
    <text evidence="1">The sequence shown here is derived from an EMBL/GenBank/DDBJ whole genome shotgun (WGS) entry which is preliminary data.</text>
</comment>
<dbReference type="AlphaFoldDB" id="A0A414GZZ4"/>